<feature type="region of interest" description="Disordered" evidence="1">
    <location>
        <begin position="54"/>
        <end position="73"/>
    </location>
</feature>
<evidence type="ECO:0000313" key="2">
    <source>
        <dbReference type="EMBL" id="MBD2756692.1"/>
    </source>
</evidence>
<proteinExistence type="predicted"/>
<dbReference type="AlphaFoldDB" id="A0A927B7M4"/>
<sequence>MTRHCTQSGSLRQFSDYFQSGAGDRLSVGLTGSFSAGASGGSLTVSGVLVGGSGGDGKSTNNLDADKVEYFQQ</sequence>
<evidence type="ECO:0000313" key="3">
    <source>
        <dbReference type="Proteomes" id="UP000653797"/>
    </source>
</evidence>
<comment type="caution">
    <text evidence="2">The sequence shown here is derived from an EMBL/GenBank/DDBJ whole genome shotgun (WGS) entry which is preliminary data.</text>
</comment>
<dbReference type="EMBL" id="JACXAA010000013">
    <property type="protein sequence ID" value="MBD2756692.1"/>
    <property type="molecule type" value="Genomic_DNA"/>
</dbReference>
<protein>
    <submittedName>
        <fullName evidence="2">Uncharacterized protein</fullName>
    </submittedName>
</protein>
<keyword evidence="3" id="KW-1185">Reference proteome</keyword>
<evidence type="ECO:0000256" key="1">
    <source>
        <dbReference type="SAM" id="MobiDB-lite"/>
    </source>
</evidence>
<accession>A0A927B7M4</accession>
<dbReference type="RefSeq" id="WP_191042307.1">
    <property type="nucleotide sequence ID" value="NZ_JACXAA010000013.1"/>
</dbReference>
<dbReference type="Proteomes" id="UP000653797">
    <property type="component" value="Unassembled WGS sequence"/>
</dbReference>
<name>A0A927B7M4_9BACT</name>
<reference evidence="2" key="1">
    <citation type="submission" date="2020-09" db="EMBL/GenBank/DDBJ databases">
        <authorList>
            <person name="Kim M.K."/>
        </authorList>
    </citation>
    <scope>NUCLEOTIDE SEQUENCE</scope>
    <source>
        <strain evidence="2">BT704</strain>
    </source>
</reference>
<feature type="compositionally biased region" description="Basic and acidic residues" evidence="1">
    <location>
        <begin position="64"/>
        <end position="73"/>
    </location>
</feature>
<organism evidence="2 3">
    <name type="scientific">Spirosoma validum</name>
    <dbReference type="NCBI Taxonomy" id="2771355"/>
    <lineage>
        <taxon>Bacteria</taxon>
        <taxon>Pseudomonadati</taxon>
        <taxon>Bacteroidota</taxon>
        <taxon>Cytophagia</taxon>
        <taxon>Cytophagales</taxon>
        <taxon>Cytophagaceae</taxon>
        <taxon>Spirosoma</taxon>
    </lineage>
</organism>
<gene>
    <name evidence="2" type="ORF">IC230_27675</name>
</gene>